<evidence type="ECO:0000256" key="6">
    <source>
        <dbReference type="ARBA" id="ARBA00023242"/>
    </source>
</evidence>
<comment type="similarity">
    <text evidence="2 7">Belongs to the PRP38 family.</text>
</comment>
<feature type="compositionally biased region" description="Basic residues" evidence="8">
    <location>
        <begin position="332"/>
        <end position="353"/>
    </location>
</feature>
<sequence length="451" mass="53159">MPPKNNTLPTWGNEASMNLNSLILTNIQSSPYFKNELIKLKTYHEVIDEIYYKVDHLEPWERGSRQTSGQIGMCGGVRGVGAGGIVSSAYCLLFKLYTLKLTRKQVMGVLNHTDSPYIRGLGFMYIRSVFQFVVVAMYVILIDNARFYHGWNLNFSHLLCPMFLIDIVSLPRYSQPPQDLFDWFEPYFDDEEEIDLKAGSGAPTTIGQMVRSMLVKQEWFSTLFPRIPVPVAKDIERRFAERKKINAGKGEDVKEEAAVAKEGSRKASPEADDPGNGRQSPDHSRKKSHSRSREEEKGSGRNHERSGSKGRDKRSRSRDKRNRSRDRERRRSRERRSRSRDRRQRSKERKRSRSPGQRRDDKDDDRRRRPSPPRDRRRSRSRERDRRRRSRSRERRKSRSRERKSPVRRATPVDFADELRRERERQKRQGKRPSRSKSRERSSRRSRSHSR</sequence>
<keyword evidence="9" id="KW-0812">Transmembrane</keyword>
<feature type="compositionally biased region" description="Basic and acidic residues" evidence="8">
    <location>
        <begin position="291"/>
        <end position="310"/>
    </location>
</feature>
<feature type="transmembrane region" description="Helical" evidence="9">
    <location>
        <begin position="75"/>
        <end position="97"/>
    </location>
</feature>
<organism evidence="10 11">
    <name type="scientific">Holothuria leucospilota</name>
    <name type="common">Black long sea cucumber</name>
    <name type="synonym">Mertensiothuria leucospilota</name>
    <dbReference type="NCBI Taxonomy" id="206669"/>
    <lineage>
        <taxon>Eukaryota</taxon>
        <taxon>Metazoa</taxon>
        <taxon>Echinodermata</taxon>
        <taxon>Eleutherozoa</taxon>
        <taxon>Echinozoa</taxon>
        <taxon>Holothuroidea</taxon>
        <taxon>Aspidochirotacea</taxon>
        <taxon>Aspidochirotida</taxon>
        <taxon>Holothuriidae</taxon>
        <taxon>Holothuria</taxon>
    </lineage>
</organism>
<protein>
    <recommendedName>
        <fullName evidence="7">Pre-mRNA-splicing factor 38</fullName>
    </recommendedName>
</protein>
<gene>
    <name evidence="10" type="ORF">HOLleu_15962</name>
</gene>
<evidence type="ECO:0000256" key="3">
    <source>
        <dbReference type="ARBA" id="ARBA00022664"/>
    </source>
</evidence>
<keyword evidence="3 7" id="KW-0507">mRNA processing</keyword>
<evidence type="ECO:0000256" key="1">
    <source>
        <dbReference type="ARBA" id="ARBA00004123"/>
    </source>
</evidence>
<feature type="region of interest" description="Disordered" evidence="8">
    <location>
        <begin position="249"/>
        <end position="451"/>
    </location>
</feature>
<evidence type="ECO:0000313" key="11">
    <source>
        <dbReference type="Proteomes" id="UP001152320"/>
    </source>
</evidence>
<feature type="compositionally biased region" description="Basic and acidic residues" evidence="8">
    <location>
        <begin position="249"/>
        <end position="269"/>
    </location>
</feature>
<evidence type="ECO:0000256" key="4">
    <source>
        <dbReference type="ARBA" id="ARBA00022728"/>
    </source>
</evidence>
<keyword evidence="6 7" id="KW-0539">Nucleus</keyword>
<dbReference type="OrthoDB" id="3881at2759"/>
<keyword evidence="9" id="KW-0472">Membrane</keyword>
<evidence type="ECO:0000313" key="10">
    <source>
        <dbReference type="EMBL" id="KAJ8038515.1"/>
    </source>
</evidence>
<keyword evidence="4 7" id="KW-0747">Spliceosome</keyword>
<name>A0A9Q1C4X9_HOLLE</name>
<comment type="subcellular location">
    <subcellularLocation>
        <location evidence="1 7">Nucleus</location>
    </subcellularLocation>
</comment>
<dbReference type="Pfam" id="PF03371">
    <property type="entry name" value="PRP38"/>
    <property type="match status" value="1"/>
</dbReference>
<dbReference type="InterPro" id="IPR005037">
    <property type="entry name" value="PRP38"/>
</dbReference>
<comment type="function">
    <text evidence="7">Required for pre-mRNA splicing.</text>
</comment>
<reference evidence="10" key="1">
    <citation type="submission" date="2021-10" db="EMBL/GenBank/DDBJ databases">
        <title>Tropical sea cucumber genome reveals ecological adaptation and Cuvierian tubules defense mechanism.</title>
        <authorList>
            <person name="Chen T."/>
        </authorList>
    </citation>
    <scope>NUCLEOTIDE SEQUENCE</scope>
    <source>
        <strain evidence="10">Nanhai2018</strain>
        <tissue evidence="10">Muscle</tissue>
    </source>
</reference>
<evidence type="ECO:0000256" key="7">
    <source>
        <dbReference type="RuleBase" id="RU367025"/>
    </source>
</evidence>
<feature type="transmembrane region" description="Helical" evidence="9">
    <location>
        <begin position="117"/>
        <end position="141"/>
    </location>
</feature>
<dbReference type="GO" id="GO:0000398">
    <property type="term" value="P:mRNA splicing, via spliceosome"/>
    <property type="evidence" value="ECO:0007669"/>
    <property type="project" value="UniProtKB-UniRule"/>
</dbReference>
<dbReference type="AlphaFoldDB" id="A0A9Q1C4X9"/>
<dbReference type="EMBL" id="JAIZAY010000007">
    <property type="protein sequence ID" value="KAJ8038515.1"/>
    <property type="molecule type" value="Genomic_DNA"/>
</dbReference>
<feature type="compositionally biased region" description="Basic and acidic residues" evidence="8">
    <location>
        <begin position="357"/>
        <end position="367"/>
    </location>
</feature>
<evidence type="ECO:0000256" key="5">
    <source>
        <dbReference type="ARBA" id="ARBA00023187"/>
    </source>
</evidence>
<proteinExistence type="inferred from homology"/>
<dbReference type="PANTHER" id="PTHR23142">
    <property type="entry name" value="PRE-MRNA-SPLICING FACTOR 38A-RELATED"/>
    <property type="match status" value="1"/>
</dbReference>
<keyword evidence="9" id="KW-1133">Transmembrane helix</keyword>
<dbReference type="GO" id="GO:0005681">
    <property type="term" value="C:spliceosomal complex"/>
    <property type="evidence" value="ECO:0007669"/>
    <property type="project" value="UniProtKB-KW"/>
</dbReference>
<evidence type="ECO:0000256" key="8">
    <source>
        <dbReference type="SAM" id="MobiDB-lite"/>
    </source>
</evidence>
<accession>A0A9Q1C4X9</accession>
<feature type="compositionally biased region" description="Basic residues" evidence="8">
    <location>
        <begin position="368"/>
        <end position="402"/>
    </location>
</feature>
<feature type="compositionally biased region" description="Basic residues" evidence="8">
    <location>
        <begin position="311"/>
        <end position="324"/>
    </location>
</feature>
<comment type="caution">
    <text evidence="10">The sequence shown here is derived from an EMBL/GenBank/DDBJ whole genome shotgun (WGS) entry which is preliminary data.</text>
</comment>
<evidence type="ECO:0000256" key="2">
    <source>
        <dbReference type="ARBA" id="ARBA00006164"/>
    </source>
</evidence>
<dbReference type="Proteomes" id="UP001152320">
    <property type="component" value="Chromosome 7"/>
</dbReference>
<keyword evidence="11" id="KW-1185">Reference proteome</keyword>
<evidence type="ECO:0000256" key="9">
    <source>
        <dbReference type="SAM" id="Phobius"/>
    </source>
</evidence>
<keyword evidence="5 7" id="KW-0508">mRNA splicing</keyword>
<feature type="compositionally biased region" description="Basic and acidic residues" evidence="8">
    <location>
        <begin position="417"/>
        <end position="427"/>
    </location>
</feature>